<evidence type="ECO:0000313" key="2">
    <source>
        <dbReference type="Proteomes" id="UP000230233"/>
    </source>
</evidence>
<dbReference type="InterPro" id="IPR040161">
    <property type="entry name" value="FB224"/>
</dbReference>
<keyword evidence="2" id="KW-1185">Reference proteome</keyword>
<dbReference type="AlphaFoldDB" id="A0A2G5TXF8"/>
<proteinExistence type="predicted"/>
<comment type="caution">
    <text evidence="1">The sequence shown here is derived from an EMBL/GenBank/DDBJ whole genome shotgun (WGS) entry which is preliminary data.</text>
</comment>
<dbReference type="PANTHER" id="PTHR23015:SF4">
    <property type="entry name" value="DUF38 DOMAIN-CONTAINING PROTEIN-RELATED"/>
    <property type="match status" value="1"/>
</dbReference>
<organism evidence="1 2">
    <name type="scientific">Caenorhabditis nigoni</name>
    <dbReference type="NCBI Taxonomy" id="1611254"/>
    <lineage>
        <taxon>Eukaryota</taxon>
        <taxon>Metazoa</taxon>
        <taxon>Ecdysozoa</taxon>
        <taxon>Nematoda</taxon>
        <taxon>Chromadorea</taxon>
        <taxon>Rhabditida</taxon>
        <taxon>Rhabditina</taxon>
        <taxon>Rhabditomorpha</taxon>
        <taxon>Rhabditoidea</taxon>
        <taxon>Rhabditidae</taxon>
        <taxon>Peloderinae</taxon>
        <taxon>Caenorhabditis</taxon>
    </lineage>
</organism>
<sequence length="434" mass="50699">MTTLQQLTDQVDIIIENEFQSFHTVRQAHNAVWRYIRRHDGLEQILKNAFQQARQMLLGAPGASRNREESDGTVIYNLDYVKGAMTRMAINSNITRRAWNFDQVCVAMYIRRIFPDLAESPENPVTFLKITFSYDYIDVRFESENYPRIKIRYDKSTGMTRISSGGVEKVLEMGTNLETDAARDLCFLLSETKFEIETMVIDIQRLELCHPDEVGHEGFLEKLQMIMDEEYDMTIKVKNLKMKIFETEKGWAADDSNSLLSVLLCVTSGCLKTLSLRTLNPTDVNIQMSAVSTEQWKQLKILDMMDGKVAHDWRDYRHLEYVGIRKLTVQGMMDVISTFVDNPPRREVSIETKLQFEIPTFIILASRHSKYIRVTEEEEEPFEYNTIYFRFGNRRILGFALKRDQIIILPVYPENRRPELFKRIPIGQLNLIKK</sequence>
<dbReference type="PANTHER" id="PTHR23015">
    <property type="entry name" value="UNCHARACTERIZED C.ELEGANS PROTEIN"/>
    <property type="match status" value="1"/>
</dbReference>
<dbReference type="EMBL" id="PDUG01000004">
    <property type="protein sequence ID" value="PIC31990.1"/>
    <property type="molecule type" value="Genomic_DNA"/>
</dbReference>
<reference evidence="2" key="1">
    <citation type="submission" date="2017-10" db="EMBL/GenBank/DDBJ databases">
        <title>Rapid genome shrinkage in a self-fertile nematode reveals novel sperm competition proteins.</title>
        <authorList>
            <person name="Yin D."/>
            <person name="Schwarz E.M."/>
            <person name="Thomas C.G."/>
            <person name="Felde R.L."/>
            <person name="Korf I.F."/>
            <person name="Cutter A.D."/>
            <person name="Schartner C.M."/>
            <person name="Ralston E.J."/>
            <person name="Meyer B.J."/>
            <person name="Haag E.S."/>
        </authorList>
    </citation>
    <scope>NUCLEOTIDE SEQUENCE [LARGE SCALE GENOMIC DNA]</scope>
    <source>
        <strain evidence="2">JU1422</strain>
    </source>
</reference>
<dbReference type="OrthoDB" id="10298311at2759"/>
<name>A0A2G5TXF8_9PELO</name>
<protein>
    <recommendedName>
        <fullName evidence="3">DUF38 domain-containing protein</fullName>
    </recommendedName>
</protein>
<accession>A0A2G5TXF8</accession>
<gene>
    <name evidence="1" type="primary">Cnig_chr_IV.g12497</name>
    <name evidence="1" type="ORF">B9Z55_012497</name>
</gene>
<evidence type="ECO:0000313" key="1">
    <source>
        <dbReference type="EMBL" id="PIC31990.1"/>
    </source>
</evidence>
<dbReference type="GO" id="GO:0045087">
    <property type="term" value="P:innate immune response"/>
    <property type="evidence" value="ECO:0007669"/>
    <property type="project" value="TreeGrafter"/>
</dbReference>
<evidence type="ECO:0008006" key="3">
    <source>
        <dbReference type="Google" id="ProtNLM"/>
    </source>
</evidence>
<dbReference type="Proteomes" id="UP000230233">
    <property type="component" value="Chromosome IV"/>
</dbReference>